<evidence type="ECO:0000256" key="2">
    <source>
        <dbReference type="ARBA" id="ARBA00023125"/>
    </source>
</evidence>
<sequence length="130" mass="14758">MYVKKLPELDYGVATTIKALGGKWKACILDCLHLGIRRPSELSRNIPGASLRVLSQQLKELETCHIIYKKVYAEVPLRVEYYLTSWGESLWPVIEAMNEWGNAYRHHHCKSAPQEASSFSSTIPDVKGIK</sequence>
<dbReference type="GO" id="GO:0003677">
    <property type="term" value="F:DNA binding"/>
    <property type="evidence" value="ECO:0007669"/>
    <property type="project" value="UniProtKB-KW"/>
</dbReference>
<evidence type="ECO:0000313" key="6">
    <source>
        <dbReference type="Proteomes" id="UP000570474"/>
    </source>
</evidence>
<evidence type="ECO:0000259" key="4">
    <source>
        <dbReference type="PROSITE" id="PS51118"/>
    </source>
</evidence>
<dbReference type="AlphaFoldDB" id="A0A847RXB5"/>
<evidence type="ECO:0000313" key="5">
    <source>
        <dbReference type="EMBL" id="NLR65695.1"/>
    </source>
</evidence>
<comment type="caution">
    <text evidence="5">The sequence shown here is derived from an EMBL/GenBank/DDBJ whole genome shotgun (WGS) entry which is preliminary data.</text>
</comment>
<dbReference type="InterPro" id="IPR002577">
    <property type="entry name" value="HTH_HxlR"/>
</dbReference>
<dbReference type="RefSeq" id="WP_168871689.1">
    <property type="nucleotide sequence ID" value="NZ_JABAIA010000002.1"/>
</dbReference>
<dbReference type="Gene3D" id="1.10.10.10">
    <property type="entry name" value="Winged helix-like DNA-binding domain superfamily/Winged helix DNA-binding domain"/>
    <property type="match status" value="1"/>
</dbReference>
<keyword evidence="3" id="KW-0804">Transcription</keyword>
<evidence type="ECO:0000256" key="3">
    <source>
        <dbReference type="ARBA" id="ARBA00023163"/>
    </source>
</evidence>
<proteinExistence type="predicted"/>
<keyword evidence="1" id="KW-0805">Transcription regulation</keyword>
<reference evidence="5 6" key="1">
    <citation type="submission" date="2020-04" db="EMBL/GenBank/DDBJ databases">
        <authorList>
            <person name="Yin C."/>
        </authorList>
    </citation>
    <scope>NUCLEOTIDE SEQUENCE [LARGE SCALE GENOMIC DNA]</scope>
    <source>
        <strain evidence="5 6">Ae27</strain>
    </source>
</reference>
<evidence type="ECO:0000256" key="1">
    <source>
        <dbReference type="ARBA" id="ARBA00023015"/>
    </source>
</evidence>
<name>A0A847RXB5_9BACT</name>
<dbReference type="PROSITE" id="PS51118">
    <property type="entry name" value="HTH_HXLR"/>
    <property type="match status" value="1"/>
</dbReference>
<dbReference type="PANTHER" id="PTHR33204:SF29">
    <property type="entry name" value="TRANSCRIPTIONAL REGULATOR"/>
    <property type="match status" value="1"/>
</dbReference>
<keyword evidence="6" id="KW-1185">Reference proteome</keyword>
<dbReference type="Pfam" id="PF01638">
    <property type="entry name" value="HxlR"/>
    <property type="match status" value="1"/>
</dbReference>
<organism evidence="5 6">
    <name type="scientific">Chitinophaga varians</name>
    <dbReference type="NCBI Taxonomy" id="2202339"/>
    <lineage>
        <taxon>Bacteria</taxon>
        <taxon>Pseudomonadati</taxon>
        <taxon>Bacteroidota</taxon>
        <taxon>Chitinophagia</taxon>
        <taxon>Chitinophagales</taxon>
        <taxon>Chitinophagaceae</taxon>
        <taxon>Chitinophaga</taxon>
    </lineage>
</organism>
<dbReference type="SUPFAM" id="SSF46785">
    <property type="entry name" value="Winged helix' DNA-binding domain"/>
    <property type="match status" value="1"/>
</dbReference>
<keyword evidence="2" id="KW-0238">DNA-binding</keyword>
<accession>A0A847RXB5</accession>
<dbReference type="InterPro" id="IPR036390">
    <property type="entry name" value="WH_DNA-bd_sf"/>
</dbReference>
<dbReference type="PANTHER" id="PTHR33204">
    <property type="entry name" value="TRANSCRIPTIONAL REGULATOR, MARR FAMILY"/>
    <property type="match status" value="1"/>
</dbReference>
<protein>
    <submittedName>
        <fullName evidence="5">Winged helix-turn-helix transcriptional regulator</fullName>
    </submittedName>
</protein>
<gene>
    <name evidence="5" type="ORF">HGH92_15380</name>
</gene>
<dbReference type="EMBL" id="JABAIA010000002">
    <property type="protein sequence ID" value="NLR65695.1"/>
    <property type="molecule type" value="Genomic_DNA"/>
</dbReference>
<dbReference type="InterPro" id="IPR036388">
    <property type="entry name" value="WH-like_DNA-bd_sf"/>
</dbReference>
<dbReference type="Proteomes" id="UP000570474">
    <property type="component" value="Unassembled WGS sequence"/>
</dbReference>
<feature type="domain" description="HTH hxlR-type" evidence="4">
    <location>
        <begin position="6"/>
        <end position="109"/>
    </location>
</feature>